<dbReference type="RefSeq" id="WP_047216702.1">
    <property type="nucleotide sequence ID" value="NZ_CP011568.3"/>
</dbReference>
<protein>
    <submittedName>
        <fullName evidence="4">Acetyltransferase</fullName>
    </submittedName>
</protein>
<name>A0A0G3EU85_9BURK</name>
<evidence type="ECO:0000256" key="2">
    <source>
        <dbReference type="ARBA" id="ARBA00023315"/>
    </source>
</evidence>
<dbReference type="Proteomes" id="UP000036700">
    <property type="component" value="Chromosome"/>
</dbReference>
<dbReference type="Pfam" id="PF00583">
    <property type="entry name" value="Acetyltransf_1"/>
    <property type="match status" value="1"/>
</dbReference>
<keyword evidence="2" id="KW-0012">Acyltransferase</keyword>
<evidence type="ECO:0000259" key="3">
    <source>
        <dbReference type="PROSITE" id="PS51186"/>
    </source>
</evidence>
<evidence type="ECO:0000313" key="5">
    <source>
        <dbReference type="Proteomes" id="UP000036700"/>
    </source>
</evidence>
<dbReference type="PROSITE" id="PS51186">
    <property type="entry name" value="GNAT"/>
    <property type="match status" value="1"/>
</dbReference>
<sequence>MSEIVISLDHATPADAPTIAKIHALSWQATYRGLLPDPYLDKEVDSERAAYWTDRLGKPAEFNRLILVARCANTPIGFVCAEQSDAAGREVLLDNLHALKDYQGCGAGKLMIRAVRDWARELGAAQLYLYALEGNWRAMAFYERQGWQWAGTKVEQMGGHTVNARRYIYPLAAARADGAVAAG</sequence>
<reference evidence="5" key="1">
    <citation type="submission" date="2015-06" db="EMBL/GenBank/DDBJ databases">
        <authorList>
            <person name="Lim Y.L."/>
            <person name="Ee R."/>
            <person name="Yong D."/>
            <person name="How K.Y."/>
            <person name="Yin W.F."/>
            <person name="Chan K.G."/>
        </authorList>
    </citation>
    <scope>NUCLEOTIDE SEQUENCE [LARGE SCALE GENOMIC DNA]</scope>
    <source>
        <strain evidence="5">DSM 25325</strain>
    </source>
</reference>
<dbReference type="PANTHER" id="PTHR43877">
    <property type="entry name" value="AMINOALKYLPHOSPHONATE N-ACETYLTRANSFERASE-RELATED-RELATED"/>
    <property type="match status" value="1"/>
</dbReference>
<dbReference type="EMBL" id="CP011568">
    <property type="protein sequence ID" value="AKJ70623.1"/>
    <property type="molecule type" value="Genomic_DNA"/>
</dbReference>
<dbReference type="STRING" id="445709.ABW99_15460"/>
<dbReference type="KEGG" id="ptx:ABW99_15460"/>
<dbReference type="GO" id="GO:0016747">
    <property type="term" value="F:acyltransferase activity, transferring groups other than amino-acyl groups"/>
    <property type="evidence" value="ECO:0007669"/>
    <property type="project" value="InterPro"/>
</dbReference>
<feature type="domain" description="N-acetyltransferase" evidence="3">
    <location>
        <begin position="6"/>
        <end position="172"/>
    </location>
</feature>
<evidence type="ECO:0000313" key="4">
    <source>
        <dbReference type="EMBL" id="AKJ70623.1"/>
    </source>
</evidence>
<accession>A0A0G3EU85</accession>
<keyword evidence="1 4" id="KW-0808">Transferase</keyword>
<dbReference type="CDD" id="cd04301">
    <property type="entry name" value="NAT_SF"/>
    <property type="match status" value="1"/>
</dbReference>
<keyword evidence="5" id="KW-1185">Reference proteome</keyword>
<dbReference type="OrthoDB" id="5292888at2"/>
<dbReference type="InterPro" id="IPR050832">
    <property type="entry name" value="Bact_Acetyltransf"/>
</dbReference>
<evidence type="ECO:0000256" key="1">
    <source>
        <dbReference type="ARBA" id="ARBA00022679"/>
    </source>
</evidence>
<proteinExistence type="predicted"/>
<dbReference type="InterPro" id="IPR000182">
    <property type="entry name" value="GNAT_dom"/>
</dbReference>
<dbReference type="PATRIC" id="fig|445709.3.peg.3271"/>
<organism evidence="4 5">
    <name type="scientific">Pandoraea thiooxydans</name>
    <dbReference type="NCBI Taxonomy" id="445709"/>
    <lineage>
        <taxon>Bacteria</taxon>
        <taxon>Pseudomonadati</taxon>
        <taxon>Pseudomonadota</taxon>
        <taxon>Betaproteobacteria</taxon>
        <taxon>Burkholderiales</taxon>
        <taxon>Burkholderiaceae</taxon>
        <taxon>Pandoraea</taxon>
    </lineage>
</organism>
<dbReference type="Gene3D" id="3.40.630.30">
    <property type="match status" value="1"/>
</dbReference>
<dbReference type="SUPFAM" id="SSF55729">
    <property type="entry name" value="Acyl-CoA N-acyltransferases (Nat)"/>
    <property type="match status" value="1"/>
</dbReference>
<dbReference type="InterPro" id="IPR016181">
    <property type="entry name" value="Acyl_CoA_acyltransferase"/>
</dbReference>
<gene>
    <name evidence="4" type="ORF">ABW99_15460</name>
</gene>
<dbReference type="AlphaFoldDB" id="A0A0G3EU85"/>